<reference evidence="1 2" key="1">
    <citation type="submission" date="2019-05" db="EMBL/GenBank/DDBJ databases">
        <title>Another draft genome of Portunus trituberculatus and its Hox gene families provides insights of decapod evolution.</title>
        <authorList>
            <person name="Jeong J.-H."/>
            <person name="Song I."/>
            <person name="Kim S."/>
            <person name="Choi T."/>
            <person name="Kim D."/>
            <person name="Ryu S."/>
            <person name="Kim W."/>
        </authorList>
    </citation>
    <scope>NUCLEOTIDE SEQUENCE [LARGE SCALE GENOMIC DNA]</scope>
    <source>
        <tissue evidence="1">Muscle</tissue>
    </source>
</reference>
<dbReference type="EMBL" id="VSRR010001599">
    <property type="protein sequence ID" value="MPC26447.1"/>
    <property type="molecule type" value="Genomic_DNA"/>
</dbReference>
<evidence type="ECO:0000313" key="1">
    <source>
        <dbReference type="EMBL" id="MPC26447.1"/>
    </source>
</evidence>
<organism evidence="1 2">
    <name type="scientific">Portunus trituberculatus</name>
    <name type="common">Swimming crab</name>
    <name type="synonym">Neptunus trituberculatus</name>
    <dbReference type="NCBI Taxonomy" id="210409"/>
    <lineage>
        <taxon>Eukaryota</taxon>
        <taxon>Metazoa</taxon>
        <taxon>Ecdysozoa</taxon>
        <taxon>Arthropoda</taxon>
        <taxon>Crustacea</taxon>
        <taxon>Multicrustacea</taxon>
        <taxon>Malacostraca</taxon>
        <taxon>Eumalacostraca</taxon>
        <taxon>Eucarida</taxon>
        <taxon>Decapoda</taxon>
        <taxon>Pleocyemata</taxon>
        <taxon>Brachyura</taxon>
        <taxon>Eubrachyura</taxon>
        <taxon>Portunoidea</taxon>
        <taxon>Portunidae</taxon>
        <taxon>Portuninae</taxon>
        <taxon>Portunus</taxon>
    </lineage>
</organism>
<protein>
    <submittedName>
        <fullName evidence="1">Uncharacterized protein</fullName>
    </submittedName>
</protein>
<keyword evidence="2" id="KW-1185">Reference proteome</keyword>
<dbReference type="AlphaFoldDB" id="A0A5B7DZD4"/>
<gene>
    <name evidence="1" type="ORF">E2C01_019586</name>
</gene>
<proteinExistence type="predicted"/>
<dbReference type="Proteomes" id="UP000324222">
    <property type="component" value="Unassembled WGS sequence"/>
</dbReference>
<sequence>MPHLKHIRHVFRLNFCQYFSNSVRESVQTERRFHFDTWLSVTWTTSADWQARWDGAAGYQLQPRLKSERTNTGIRFHFSAQILTSSSCQRLILTLSANSLPPRLREEGRDGTEAAAQH</sequence>
<name>A0A5B7DZD4_PORTR</name>
<comment type="caution">
    <text evidence="1">The sequence shown here is derived from an EMBL/GenBank/DDBJ whole genome shotgun (WGS) entry which is preliminary data.</text>
</comment>
<accession>A0A5B7DZD4</accession>
<evidence type="ECO:0000313" key="2">
    <source>
        <dbReference type="Proteomes" id="UP000324222"/>
    </source>
</evidence>